<dbReference type="InterPro" id="IPR054327">
    <property type="entry name" value="His-kinase-like_sensor"/>
</dbReference>
<comment type="catalytic activity">
    <reaction evidence="2">
        <text>2 GTP = 3',3'-c-di-GMP + 2 diphosphate</text>
        <dbReference type="Rhea" id="RHEA:24898"/>
        <dbReference type="ChEBI" id="CHEBI:33019"/>
        <dbReference type="ChEBI" id="CHEBI:37565"/>
        <dbReference type="ChEBI" id="CHEBI:58805"/>
        <dbReference type="EC" id="2.7.7.65"/>
    </reaction>
</comment>
<dbReference type="InterPro" id="IPR043128">
    <property type="entry name" value="Rev_trsase/Diguanyl_cyclase"/>
</dbReference>
<evidence type="ECO:0000256" key="1">
    <source>
        <dbReference type="ARBA" id="ARBA00012528"/>
    </source>
</evidence>
<dbReference type="FunFam" id="3.30.70.270:FF:000001">
    <property type="entry name" value="Diguanylate cyclase domain protein"/>
    <property type="match status" value="1"/>
</dbReference>
<dbReference type="Gene3D" id="3.30.70.270">
    <property type="match status" value="1"/>
</dbReference>
<dbReference type="GO" id="GO:0005886">
    <property type="term" value="C:plasma membrane"/>
    <property type="evidence" value="ECO:0007669"/>
    <property type="project" value="TreeGrafter"/>
</dbReference>
<accession>A0A6N6MJ60</accession>
<dbReference type="Pfam" id="PF00990">
    <property type="entry name" value="GGDEF"/>
    <property type="match status" value="1"/>
</dbReference>
<keyword evidence="3" id="KW-0472">Membrane</keyword>
<evidence type="ECO:0000256" key="2">
    <source>
        <dbReference type="ARBA" id="ARBA00034247"/>
    </source>
</evidence>
<dbReference type="NCBIfam" id="TIGR00254">
    <property type="entry name" value="GGDEF"/>
    <property type="match status" value="1"/>
</dbReference>
<gene>
    <name evidence="5" type="ORF">F6X51_24100</name>
</gene>
<feature type="transmembrane region" description="Helical" evidence="3">
    <location>
        <begin position="17"/>
        <end position="40"/>
    </location>
</feature>
<dbReference type="InterPro" id="IPR050469">
    <property type="entry name" value="Diguanylate_Cyclase"/>
</dbReference>
<keyword evidence="6" id="KW-1185">Reference proteome</keyword>
<keyword evidence="3" id="KW-1133">Transmembrane helix</keyword>
<dbReference type="AlphaFoldDB" id="A0A6N6MJ60"/>
<dbReference type="EC" id="2.7.7.65" evidence="1"/>
<dbReference type="Pfam" id="PF22588">
    <property type="entry name" value="dCache_1_like"/>
    <property type="match status" value="1"/>
</dbReference>
<dbReference type="CDD" id="cd12915">
    <property type="entry name" value="PDC2_DGC_like"/>
    <property type="match status" value="1"/>
</dbReference>
<organism evidence="5 6">
    <name type="scientific">Methylobacterium planeticum</name>
    <dbReference type="NCBI Taxonomy" id="2615211"/>
    <lineage>
        <taxon>Bacteria</taxon>
        <taxon>Pseudomonadati</taxon>
        <taxon>Pseudomonadota</taxon>
        <taxon>Alphaproteobacteria</taxon>
        <taxon>Hyphomicrobiales</taxon>
        <taxon>Methylobacteriaceae</taxon>
        <taxon>Methylobacterium</taxon>
    </lineage>
</organism>
<dbReference type="SMART" id="SM00267">
    <property type="entry name" value="GGDEF"/>
    <property type="match status" value="1"/>
</dbReference>
<dbReference type="GO" id="GO:0043709">
    <property type="term" value="P:cell adhesion involved in single-species biofilm formation"/>
    <property type="evidence" value="ECO:0007669"/>
    <property type="project" value="TreeGrafter"/>
</dbReference>
<feature type="transmembrane region" description="Helical" evidence="3">
    <location>
        <begin position="293"/>
        <end position="314"/>
    </location>
</feature>
<reference evidence="5 6" key="1">
    <citation type="submission" date="2019-09" db="EMBL/GenBank/DDBJ databases">
        <title>YIM 132548 draft genome.</title>
        <authorList>
            <person name="Jiang L."/>
        </authorList>
    </citation>
    <scope>NUCLEOTIDE SEQUENCE [LARGE SCALE GENOMIC DNA]</scope>
    <source>
        <strain evidence="5 6">YIM 132548</strain>
    </source>
</reference>
<dbReference type="CDD" id="cd01949">
    <property type="entry name" value="GGDEF"/>
    <property type="match status" value="1"/>
</dbReference>
<dbReference type="InterPro" id="IPR029151">
    <property type="entry name" value="Sensor-like_sf"/>
</dbReference>
<dbReference type="PANTHER" id="PTHR45138:SF9">
    <property type="entry name" value="DIGUANYLATE CYCLASE DGCM-RELATED"/>
    <property type="match status" value="1"/>
</dbReference>
<dbReference type="SUPFAM" id="SSF103190">
    <property type="entry name" value="Sensory domain-like"/>
    <property type="match status" value="1"/>
</dbReference>
<feature type="domain" description="GGDEF" evidence="4">
    <location>
        <begin position="369"/>
        <end position="505"/>
    </location>
</feature>
<dbReference type="CDD" id="cd12914">
    <property type="entry name" value="PDC1_DGC_like"/>
    <property type="match status" value="1"/>
</dbReference>
<protein>
    <recommendedName>
        <fullName evidence="1">diguanylate cyclase</fullName>
        <ecNumber evidence="1">2.7.7.65</ecNumber>
    </recommendedName>
</protein>
<dbReference type="InterPro" id="IPR029787">
    <property type="entry name" value="Nucleotide_cyclase"/>
</dbReference>
<dbReference type="Proteomes" id="UP000441523">
    <property type="component" value="Unassembled WGS sequence"/>
</dbReference>
<keyword evidence="3" id="KW-0812">Transmembrane</keyword>
<name>A0A6N6MJ60_9HYPH</name>
<proteinExistence type="predicted"/>
<dbReference type="SUPFAM" id="SSF55073">
    <property type="entry name" value="Nucleotide cyclase"/>
    <property type="match status" value="1"/>
</dbReference>
<dbReference type="EMBL" id="VZZJ01000033">
    <property type="protein sequence ID" value="KAB1070055.1"/>
    <property type="molecule type" value="Genomic_DNA"/>
</dbReference>
<sequence>MPARRTHRPTFRWTHSAAWLSVLSVLAVVGLCAVSGFMLWQMRLDAARRSEITSHSLIQVLGRDIARNIELYDLSLRAVVDGMKRPDVADLSPELRHMLLFDRAATALGYGSIVVLDAVGNVVTSSQSAIPPAFNSADREYFRYFATHADDELHVSPPSISRLSGQWVIMLSRRISNPDGSFAGVVAGAIFLDYFRGLFTAAGADHAGTVTLYGPGGTVAMREPFDPRQIGTSVADTESYQEILKAKSGSFVGPAMLGEGNRHFAFAHIGDYPLQLSAAVPPGEIYADWQRKALGLGSVVLCLCGVTVLLTWLFGRELTQRRRAEEATAELNVELAQLATTDALTGLANRRRFDEVLGQEWRRSVRSQQPLSLLILDADCFKGFNDRYGHQQGDEALKLIARSIEAATDDSHDIACRIGGEEFAVVLPDTDIKGALVVADRIRDAVAGWKVPHEASPHGVLTVSCGLAQIPMTPAVDPAALVTAADKALYEAKRLGRDRVSVAGLRALHLRLASVQ</sequence>
<dbReference type="PANTHER" id="PTHR45138">
    <property type="entry name" value="REGULATORY COMPONENTS OF SENSORY TRANSDUCTION SYSTEM"/>
    <property type="match status" value="1"/>
</dbReference>
<dbReference type="GO" id="GO:0052621">
    <property type="term" value="F:diguanylate cyclase activity"/>
    <property type="evidence" value="ECO:0007669"/>
    <property type="project" value="UniProtKB-EC"/>
</dbReference>
<comment type="caution">
    <text evidence="5">The sequence shown here is derived from an EMBL/GenBank/DDBJ whole genome shotgun (WGS) entry which is preliminary data.</text>
</comment>
<evidence type="ECO:0000259" key="4">
    <source>
        <dbReference type="PROSITE" id="PS50887"/>
    </source>
</evidence>
<dbReference type="InterPro" id="IPR000160">
    <property type="entry name" value="GGDEF_dom"/>
</dbReference>
<evidence type="ECO:0000256" key="3">
    <source>
        <dbReference type="SAM" id="Phobius"/>
    </source>
</evidence>
<evidence type="ECO:0000313" key="6">
    <source>
        <dbReference type="Proteomes" id="UP000441523"/>
    </source>
</evidence>
<dbReference type="Gene3D" id="3.30.450.20">
    <property type="entry name" value="PAS domain"/>
    <property type="match status" value="2"/>
</dbReference>
<dbReference type="PROSITE" id="PS50887">
    <property type="entry name" value="GGDEF"/>
    <property type="match status" value="1"/>
</dbReference>
<evidence type="ECO:0000313" key="5">
    <source>
        <dbReference type="EMBL" id="KAB1070055.1"/>
    </source>
</evidence>
<dbReference type="GO" id="GO:1902201">
    <property type="term" value="P:negative regulation of bacterial-type flagellum-dependent cell motility"/>
    <property type="evidence" value="ECO:0007669"/>
    <property type="project" value="TreeGrafter"/>
</dbReference>